<evidence type="ECO:0000256" key="11">
    <source>
        <dbReference type="SAM" id="MobiDB-lite"/>
    </source>
</evidence>
<feature type="compositionally biased region" description="Basic and acidic residues" evidence="11">
    <location>
        <begin position="62"/>
        <end position="76"/>
    </location>
</feature>
<evidence type="ECO:0000256" key="3">
    <source>
        <dbReference type="ARBA" id="ARBA00022722"/>
    </source>
</evidence>
<dbReference type="SMART" id="SM00726">
    <property type="entry name" value="UIM"/>
    <property type="match status" value="2"/>
</dbReference>
<accession>A0A286U7Q8</accession>
<dbReference type="Proteomes" id="UP000217199">
    <property type="component" value="Unassembled WGS sequence"/>
</dbReference>
<dbReference type="InterPro" id="IPR003903">
    <property type="entry name" value="UIM_dom"/>
</dbReference>
<keyword evidence="3" id="KW-0540">Nuclease</keyword>
<sequence length="632" mass="71325">MEEDEDLKRAIALSLEESKNAALRRAKTPDSEDDDFEAQFQKDLQAAIEASKQTTASSSKVAQKEDYTPRISDETKQNTSGSSGLQSERSKMEQERLERLKRNRQQSEAPTLSAQESKNLAIPPSKKPRNSSSYQTPRQATQGQTESSSKTSTSQPSKGKERTITSNNIDGSPDDLFWDGELRQTGNRFAENETRPTLRLTNIIGSKKDITFAILSSFSNDINWLYGFFDQSTPIILVNQPGQNKNTEVKRLANNMLMAMPFMRNGWGVMHIKLLLLFYKDGRLRVVIPTANFMDYDWRDIENSVWVQDIPMRKSVIRHDPKAKDFAGTLQRVLHKLNVPVALSKLLDGDNFPDLPIESISELRMRWDWSNVKAKLVASLAGRYEGWDQIELTGHPALAVAIKELGAGPVPRGKELELEYQGSSIGSYTKKWMNEFYCSARGISARSWLDESKKQRKMLSWPPIKIIFPSLQTVEDSISGYSGATTMFCKKAQWESKDFPRHLFHDSNSKRARVMMHSKMIIGTYKDRSSPNNDDSSSDESLLTPGGTSTEESDINLVGWVYVGSHNFTHSAWGSLSGSTASPVLNITNFEMGVILPLKSHAEVEAVSCWKRPARKYVDGVDRAWIQEEMRR</sequence>
<name>A0A286U7Q8_9AGAM</name>
<evidence type="ECO:0000256" key="8">
    <source>
        <dbReference type="ARBA" id="ARBA00023242"/>
    </source>
</evidence>
<dbReference type="PANTHER" id="PTHR12415">
    <property type="entry name" value="TYROSYL-DNA PHOSPHODIESTERASE 1"/>
    <property type="match status" value="1"/>
</dbReference>
<evidence type="ECO:0000313" key="13">
    <source>
        <dbReference type="Proteomes" id="UP000217199"/>
    </source>
</evidence>
<feature type="compositionally biased region" description="Low complexity" evidence="11">
    <location>
        <begin position="141"/>
        <end position="157"/>
    </location>
</feature>
<feature type="compositionally biased region" description="Polar residues" evidence="11">
    <location>
        <begin position="77"/>
        <end position="87"/>
    </location>
</feature>
<dbReference type="PROSITE" id="PS50330">
    <property type="entry name" value="UIM"/>
    <property type="match status" value="1"/>
</dbReference>
<keyword evidence="7" id="KW-0234">DNA repair</keyword>
<feature type="compositionally biased region" description="Low complexity" evidence="11">
    <location>
        <begin position="530"/>
        <end position="541"/>
    </location>
</feature>
<feature type="compositionally biased region" description="Polar residues" evidence="11">
    <location>
        <begin position="51"/>
        <end position="61"/>
    </location>
</feature>
<dbReference type="CDD" id="cd09122">
    <property type="entry name" value="PLDc_Tdp1_1"/>
    <property type="match status" value="1"/>
</dbReference>
<dbReference type="GO" id="GO:0003697">
    <property type="term" value="F:single-stranded DNA binding"/>
    <property type="evidence" value="ECO:0007669"/>
    <property type="project" value="TreeGrafter"/>
</dbReference>
<feature type="active site" description="Nucleophile" evidence="9">
    <location>
        <position position="271"/>
    </location>
</feature>
<dbReference type="CDD" id="cd09123">
    <property type="entry name" value="PLDc_Tdp1_2"/>
    <property type="match status" value="1"/>
</dbReference>
<dbReference type="AlphaFoldDB" id="A0A286U7Q8"/>
<dbReference type="PANTHER" id="PTHR12415:SF0">
    <property type="entry name" value="TYROSYL-DNA PHOSPHODIESTERASE 1"/>
    <property type="match status" value="1"/>
</dbReference>
<evidence type="ECO:0000313" key="12">
    <source>
        <dbReference type="EMBL" id="PAV15621.1"/>
    </source>
</evidence>
<dbReference type="FunCoup" id="A0A286U7Q8">
    <property type="interactions" value="482"/>
</dbReference>
<feature type="compositionally biased region" description="Basic and acidic residues" evidence="11">
    <location>
        <begin position="88"/>
        <end position="100"/>
    </location>
</feature>
<proteinExistence type="inferred from homology"/>
<dbReference type="GO" id="GO:0005634">
    <property type="term" value="C:nucleus"/>
    <property type="evidence" value="ECO:0007669"/>
    <property type="project" value="UniProtKB-SubCell"/>
</dbReference>
<evidence type="ECO:0000256" key="9">
    <source>
        <dbReference type="PIRSR" id="PIRSR610347-1"/>
    </source>
</evidence>
<organism evidence="12 13">
    <name type="scientific">Pyrrhoderma noxium</name>
    <dbReference type="NCBI Taxonomy" id="2282107"/>
    <lineage>
        <taxon>Eukaryota</taxon>
        <taxon>Fungi</taxon>
        <taxon>Dikarya</taxon>
        <taxon>Basidiomycota</taxon>
        <taxon>Agaricomycotina</taxon>
        <taxon>Agaricomycetes</taxon>
        <taxon>Hymenochaetales</taxon>
        <taxon>Hymenochaetaceae</taxon>
        <taxon>Pyrrhoderma</taxon>
    </lineage>
</organism>
<keyword evidence="4" id="KW-0227">DNA damage</keyword>
<reference evidence="12 13" key="1">
    <citation type="journal article" date="2017" name="Mol. Ecol.">
        <title>Comparative and population genomic landscape of Phellinus noxius: A hypervariable fungus causing root rot in trees.</title>
        <authorList>
            <person name="Chung C.L."/>
            <person name="Lee T.J."/>
            <person name="Akiba M."/>
            <person name="Lee H.H."/>
            <person name="Kuo T.H."/>
            <person name="Liu D."/>
            <person name="Ke H.M."/>
            <person name="Yokoi T."/>
            <person name="Roa M.B."/>
            <person name="Lu M.J."/>
            <person name="Chang Y.Y."/>
            <person name="Ann P.J."/>
            <person name="Tsai J.N."/>
            <person name="Chen C.Y."/>
            <person name="Tzean S.S."/>
            <person name="Ota Y."/>
            <person name="Hattori T."/>
            <person name="Sahashi N."/>
            <person name="Liou R.F."/>
            <person name="Kikuchi T."/>
            <person name="Tsai I.J."/>
        </authorList>
    </citation>
    <scope>NUCLEOTIDE SEQUENCE [LARGE SCALE GENOMIC DNA]</scope>
    <source>
        <strain evidence="12 13">FFPRI411160</strain>
    </source>
</reference>
<feature type="region of interest" description="Disordered" evidence="11">
    <location>
        <begin position="525"/>
        <end position="551"/>
    </location>
</feature>
<evidence type="ECO:0000256" key="7">
    <source>
        <dbReference type="ARBA" id="ARBA00023204"/>
    </source>
</evidence>
<protein>
    <submittedName>
        <fullName evidence="12">Phospholipase D nuclease</fullName>
    </submittedName>
</protein>
<dbReference type="EMBL" id="NBII01000009">
    <property type="protein sequence ID" value="PAV15621.1"/>
    <property type="molecule type" value="Genomic_DNA"/>
</dbReference>
<keyword evidence="6" id="KW-0269">Exonuclease</keyword>
<feature type="compositionally biased region" description="Polar residues" evidence="11">
    <location>
        <begin position="130"/>
        <end position="140"/>
    </location>
</feature>
<dbReference type="GO" id="GO:0006281">
    <property type="term" value="P:DNA repair"/>
    <property type="evidence" value="ECO:0007669"/>
    <property type="project" value="UniProtKB-KW"/>
</dbReference>
<dbReference type="InParanoid" id="A0A286U7Q8"/>
<comment type="similarity">
    <text evidence="2">Belongs to the tyrosyl-DNA phosphodiesterase family.</text>
</comment>
<dbReference type="Pfam" id="PF06087">
    <property type="entry name" value="Tyr-DNA_phospho"/>
    <property type="match status" value="1"/>
</dbReference>
<gene>
    <name evidence="12" type="ORF">PNOK_0847900</name>
</gene>
<dbReference type="GO" id="GO:0003690">
    <property type="term" value="F:double-stranded DNA binding"/>
    <property type="evidence" value="ECO:0007669"/>
    <property type="project" value="TreeGrafter"/>
</dbReference>
<evidence type="ECO:0000256" key="4">
    <source>
        <dbReference type="ARBA" id="ARBA00022763"/>
    </source>
</evidence>
<dbReference type="Pfam" id="PF02809">
    <property type="entry name" value="UIM"/>
    <property type="match status" value="2"/>
</dbReference>
<evidence type="ECO:0000256" key="2">
    <source>
        <dbReference type="ARBA" id="ARBA00010205"/>
    </source>
</evidence>
<feature type="compositionally biased region" description="Polar residues" evidence="11">
    <location>
        <begin position="106"/>
        <end position="118"/>
    </location>
</feature>
<dbReference type="Gene3D" id="3.30.870.10">
    <property type="entry name" value="Endonuclease Chain A"/>
    <property type="match status" value="2"/>
</dbReference>
<feature type="binding site" evidence="10">
    <location>
        <position position="273"/>
    </location>
    <ligand>
        <name>substrate</name>
    </ligand>
</feature>
<comment type="caution">
    <text evidence="12">The sequence shown here is derived from an EMBL/GenBank/DDBJ whole genome shotgun (WGS) entry which is preliminary data.</text>
</comment>
<dbReference type="STRING" id="2282107.A0A286U7Q8"/>
<evidence type="ECO:0000256" key="6">
    <source>
        <dbReference type="ARBA" id="ARBA00022839"/>
    </source>
</evidence>
<dbReference type="InterPro" id="IPR010347">
    <property type="entry name" value="Tdp1"/>
</dbReference>
<feature type="region of interest" description="Disordered" evidence="11">
    <location>
        <begin position="49"/>
        <end position="180"/>
    </location>
</feature>
<dbReference type="SUPFAM" id="SSF56024">
    <property type="entry name" value="Phospholipase D/nuclease"/>
    <property type="match status" value="2"/>
</dbReference>
<evidence type="ECO:0000256" key="1">
    <source>
        <dbReference type="ARBA" id="ARBA00004123"/>
    </source>
</evidence>
<evidence type="ECO:0000256" key="10">
    <source>
        <dbReference type="PIRSR" id="PIRSR610347-2"/>
    </source>
</evidence>
<dbReference type="OrthoDB" id="47785at2759"/>
<keyword evidence="13" id="KW-1185">Reference proteome</keyword>
<evidence type="ECO:0000256" key="5">
    <source>
        <dbReference type="ARBA" id="ARBA00022801"/>
    </source>
</evidence>
<feature type="binding site" evidence="10">
    <location>
        <position position="519"/>
    </location>
    <ligand>
        <name>substrate</name>
    </ligand>
</feature>
<dbReference type="GO" id="GO:0017005">
    <property type="term" value="F:3'-tyrosyl-DNA phosphodiesterase activity"/>
    <property type="evidence" value="ECO:0007669"/>
    <property type="project" value="TreeGrafter"/>
</dbReference>
<comment type="subcellular location">
    <subcellularLocation>
        <location evidence="1">Nucleus</location>
    </subcellularLocation>
</comment>
<dbReference type="GO" id="GO:0004527">
    <property type="term" value="F:exonuclease activity"/>
    <property type="evidence" value="ECO:0007669"/>
    <property type="project" value="UniProtKB-KW"/>
</dbReference>
<keyword evidence="5" id="KW-0378">Hydrolase</keyword>
<feature type="active site" description="Proton donor/acceptor" evidence="9">
    <location>
        <position position="517"/>
    </location>
</feature>
<dbReference type="Gene3D" id="6.10.140.100">
    <property type="match status" value="1"/>
</dbReference>
<keyword evidence="8" id="KW-0539">Nucleus</keyword>